<evidence type="ECO:0000313" key="1">
    <source>
        <dbReference type="EMBL" id="QQV92158.1"/>
    </source>
</evidence>
<organism evidence="1 2">
    <name type="scientific">Klebsiella phage vB_KpM_FBKp24</name>
    <dbReference type="NCBI Taxonomy" id="2801834"/>
    <lineage>
        <taxon>Viruses</taxon>
        <taxon>Duplodnaviria</taxon>
        <taxon>Heunggongvirae</taxon>
        <taxon>Uroviricota</taxon>
        <taxon>Caudoviricetes</taxon>
        <taxon>Chimalliviridae</taxon>
        <taxon>Maaswegvirus</taxon>
        <taxon>Maaswegvirus Kp24</taxon>
    </lineage>
</organism>
<dbReference type="Proteomes" id="UP000596381">
    <property type="component" value="Segment"/>
</dbReference>
<sequence length="185" mass="20772">MTQQIKLKFERGVYAADAYGLTEGEIVAHAKNAAGETILLPAFAEMVDEAEPGEELRITDYNSCYQPESIKWGEYQKPYRYKGVAVVAADGVVWQWSLDGLDGETFAKYLERLGDAPRDLVSHFRNQQAITFRIPQTAVAYNLKRLLATGLKVNLIDPDDLGELDTLSSGIHAINFYSVYWVFTK</sequence>
<protein>
    <submittedName>
        <fullName evidence="1">Uncharacterized protein</fullName>
    </submittedName>
</protein>
<gene>
    <name evidence="1" type="ORF">vBKpMFBKp24_258</name>
</gene>
<reference evidence="1 2" key="1">
    <citation type="submission" date="2020-12" db="EMBL/GenBank/DDBJ databases">
        <title>Genomic characterization of four novel bacteriophages infecting Klebsiella pneumoniae.</title>
        <authorList>
            <person name="Estrada Bonilla B."/>
            <person name="Costa A.R."/>
            <person name="van Rossum T."/>
            <person name="Hagedoorn S."/>
            <person name="Wallinga H."/>
            <person name="Xiao M."/>
            <person name="Song W."/>
            <person name="Haas P.-J."/>
            <person name="Nobrega F.L."/>
            <person name="Brouns S.J.J."/>
        </authorList>
    </citation>
    <scope>NUCLEOTIDE SEQUENCE [LARGE SCALE GENOMIC DNA]</scope>
</reference>
<proteinExistence type="predicted"/>
<evidence type="ECO:0000313" key="2">
    <source>
        <dbReference type="Proteomes" id="UP000596381"/>
    </source>
</evidence>
<dbReference type="EMBL" id="MW394391">
    <property type="protein sequence ID" value="QQV92158.1"/>
    <property type="molecule type" value="Genomic_DNA"/>
</dbReference>
<keyword evidence="2" id="KW-1185">Reference proteome</keyword>
<accession>A0A7U0J5E1</accession>
<name>A0A7U0J5E1_9CAUD</name>